<dbReference type="AlphaFoldDB" id="A0A0F3PCW1"/>
<gene>
    <name evidence="1" type="ORF">RMAECT_1048</name>
</gene>
<organism evidence="1 2">
    <name type="scientific">Rickettsia rhipicephali str. Ect</name>
    <dbReference type="NCBI Taxonomy" id="1359199"/>
    <lineage>
        <taxon>Bacteria</taxon>
        <taxon>Pseudomonadati</taxon>
        <taxon>Pseudomonadota</taxon>
        <taxon>Alphaproteobacteria</taxon>
        <taxon>Rickettsiales</taxon>
        <taxon>Rickettsiaceae</taxon>
        <taxon>Rickettsieae</taxon>
        <taxon>Rickettsia</taxon>
        <taxon>spotted fever group</taxon>
    </lineage>
</organism>
<accession>A0A0F3PCW1</accession>
<protein>
    <submittedName>
        <fullName evidence="1">Uncharacterized protein</fullName>
    </submittedName>
</protein>
<name>A0A0F3PCW1_RICRH</name>
<dbReference type="PATRIC" id="fig|1359199.3.peg.1031"/>
<proteinExistence type="predicted"/>
<evidence type="ECO:0000313" key="1">
    <source>
        <dbReference type="EMBL" id="KJV78175.1"/>
    </source>
</evidence>
<sequence length="37" mass="4393">MFQENTLKLQKYLEYNTAIDKPEFLGSVDSYFVIAIY</sequence>
<evidence type="ECO:0000313" key="2">
    <source>
        <dbReference type="Proteomes" id="UP000033591"/>
    </source>
</evidence>
<dbReference type="Proteomes" id="UP000033591">
    <property type="component" value="Unassembled WGS sequence"/>
</dbReference>
<dbReference type="EMBL" id="LAOC01000001">
    <property type="protein sequence ID" value="KJV78175.1"/>
    <property type="molecule type" value="Genomic_DNA"/>
</dbReference>
<reference evidence="1 2" key="1">
    <citation type="submission" date="2015-01" db="EMBL/GenBank/DDBJ databases">
        <title>Genome Sequencing of Rickettsiales.</title>
        <authorList>
            <person name="Daugherty S.C."/>
            <person name="Su Q."/>
            <person name="Abolude K."/>
            <person name="Beier-Sexton M."/>
            <person name="Carlyon J.A."/>
            <person name="Carter R."/>
            <person name="Day N.P."/>
            <person name="Dumler S.J."/>
            <person name="Dyachenko V."/>
            <person name="Godinez A."/>
            <person name="Kurtti T.J."/>
            <person name="Lichay M."/>
            <person name="Mullins K.E."/>
            <person name="Ott S."/>
            <person name="Pappas-Brown V."/>
            <person name="Paris D.H."/>
            <person name="Patel P."/>
            <person name="Richards A.L."/>
            <person name="Sadzewicz L."/>
            <person name="Sears K."/>
            <person name="Seidman D."/>
            <person name="Sengamalay N."/>
            <person name="Stenos J."/>
            <person name="Tallon L.J."/>
            <person name="Vincent G."/>
            <person name="Fraser C.M."/>
            <person name="Munderloh U."/>
            <person name="Dunning-Hotopp J.C."/>
        </authorList>
    </citation>
    <scope>NUCLEOTIDE SEQUENCE [LARGE SCALE GENOMIC DNA]</scope>
    <source>
        <strain evidence="1 2">Ect</strain>
    </source>
</reference>
<comment type="caution">
    <text evidence="1">The sequence shown here is derived from an EMBL/GenBank/DDBJ whole genome shotgun (WGS) entry which is preliminary data.</text>
</comment>